<evidence type="ECO:0000313" key="3">
    <source>
        <dbReference type="EMBL" id="KRK88248.1"/>
    </source>
</evidence>
<dbReference type="GO" id="GO:0004668">
    <property type="term" value="F:protein-arginine deiminase activity"/>
    <property type="evidence" value="ECO:0007669"/>
    <property type="project" value="InterPro"/>
</dbReference>
<dbReference type="EMBL" id="AZEA01000011">
    <property type="protein sequence ID" value="KRK88248.1"/>
    <property type="molecule type" value="Genomic_DNA"/>
</dbReference>
<dbReference type="OrthoDB" id="9808013at2"/>
<dbReference type="PANTHER" id="PTHR31377:SF0">
    <property type="entry name" value="AGMATINE DEIMINASE-RELATED"/>
    <property type="match status" value="1"/>
</dbReference>
<dbReference type="Pfam" id="PF04371">
    <property type="entry name" value="PAD_porph"/>
    <property type="match status" value="1"/>
</dbReference>
<sequence length="362" mass="41111">MEIKNTTPQQDNYSVAPEWHRHQQAYMMWPERTDNWRDGAKPAQKVFAEVAAKISQYEPVTMLTSQKQYEHAIHTLPGSVRVVEMSYNDAWMRDVGPTYLVNDQNDIRTVSWQFNAWGGLVDGLYFPWDQDNLVSGKVSDLDHFDHYDVDFVLEGSAYQTDGEGTLIATEESVLSEGRNGQIDKAKVEAIFKKYLNVTKIIWLEQGYFMDETNGDVDNMVNFVRPAEVALTWTEDQSDPMYKISHEALAILLNSTDARSRKLKVHKVQMPKPLQITQEESEGVDPVNGRLPRYEGDRLMATYINCYLANGAVILPVFGDPNDEAAIKQYQAIFPDRTIEPVYARELLLGGGDIHSIVLGVPD</sequence>
<dbReference type="InterPro" id="IPR007466">
    <property type="entry name" value="Peptidyl-Arg-deiminase_porph"/>
</dbReference>
<dbReference type="GO" id="GO:0009446">
    <property type="term" value="P:putrescine biosynthetic process"/>
    <property type="evidence" value="ECO:0007669"/>
    <property type="project" value="InterPro"/>
</dbReference>
<evidence type="ECO:0000313" key="4">
    <source>
        <dbReference type="Proteomes" id="UP000051581"/>
    </source>
</evidence>
<comment type="caution">
    <text evidence="3">The sequence shown here is derived from an EMBL/GenBank/DDBJ whole genome shotgun (WGS) entry which is preliminary data.</text>
</comment>
<name>A0A0R1KY86_9LACO</name>
<dbReference type="GO" id="GO:0047632">
    <property type="term" value="F:agmatine deiminase activity"/>
    <property type="evidence" value="ECO:0007669"/>
    <property type="project" value="UniProtKB-UniRule"/>
</dbReference>
<evidence type="ECO:0000256" key="1">
    <source>
        <dbReference type="ARBA" id="ARBA00022801"/>
    </source>
</evidence>
<dbReference type="AlphaFoldDB" id="A0A0R1KY86"/>
<keyword evidence="1 2" id="KW-0378">Hydrolase</keyword>
<reference evidence="3 4" key="1">
    <citation type="journal article" date="2015" name="Genome Announc.">
        <title>Expanding the biotechnology potential of lactobacilli through comparative genomics of 213 strains and associated genera.</title>
        <authorList>
            <person name="Sun Z."/>
            <person name="Harris H.M."/>
            <person name="McCann A."/>
            <person name="Guo C."/>
            <person name="Argimon S."/>
            <person name="Zhang W."/>
            <person name="Yang X."/>
            <person name="Jeffery I.B."/>
            <person name="Cooney J.C."/>
            <person name="Kagawa T.F."/>
            <person name="Liu W."/>
            <person name="Song Y."/>
            <person name="Salvetti E."/>
            <person name="Wrobel A."/>
            <person name="Rasinkangas P."/>
            <person name="Parkhill J."/>
            <person name="Rea M.C."/>
            <person name="O'Sullivan O."/>
            <person name="Ritari J."/>
            <person name="Douillard F.P."/>
            <person name="Paul Ross R."/>
            <person name="Yang R."/>
            <person name="Briner A.E."/>
            <person name="Felis G.E."/>
            <person name="de Vos W.M."/>
            <person name="Barrangou R."/>
            <person name="Klaenhammer T.R."/>
            <person name="Caufield P.W."/>
            <person name="Cui Y."/>
            <person name="Zhang H."/>
            <person name="O'Toole P.W."/>
        </authorList>
    </citation>
    <scope>NUCLEOTIDE SEQUENCE [LARGE SCALE GENOMIC DNA]</scope>
    <source>
        <strain evidence="3 4">DSM 19904</strain>
    </source>
</reference>
<protein>
    <recommendedName>
        <fullName evidence="2">Putative agmatine deiminase</fullName>
        <ecNumber evidence="2">3.5.3.12</ecNumber>
    </recommendedName>
    <alternativeName>
        <fullName evidence="2">Agmatine iminohydrolase</fullName>
    </alternativeName>
</protein>
<proteinExistence type="inferred from homology"/>
<dbReference type="NCBIfam" id="TIGR03380">
    <property type="entry name" value="agmatine_aguA"/>
    <property type="match status" value="1"/>
</dbReference>
<dbReference type="HAMAP" id="MF_01841">
    <property type="entry name" value="Agmatine_deimin"/>
    <property type="match status" value="1"/>
</dbReference>
<comment type="catalytic activity">
    <reaction evidence="2">
        <text>agmatine + H2O = N-carbamoylputrescine + NH4(+)</text>
        <dbReference type="Rhea" id="RHEA:18037"/>
        <dbReference type="ChEBI" id="CHEBI:15377"/>
        <dbReference type="ChEBI" id="CHEBI:28938"/>
        <dbReference type="ChEBI" id="CHEBI:58145"/>
        <dbReference type="ChEBI" id="CHEBI:58318"/>
        <dbReference type="EC" id="3.5.3.12"/>
    </reaction>
</comment>
<keyword evidence="4" id="KW-1185">Reference proteome</keyword>
<comment type="similarity">
    <text evidence="2">Belongs to the agmatine deiminase family.</text>
</comment>
<gene>
    <name evidence="2" type="primary">aguA</name>
    <name evidence="3" type="ORF">FD17_GL000548</name>
</gene>
<organism evidence="3 4">
    <name type="scientific">Lentilactobacillus sunkii DSM 19904</name>
    <dbReference type="NCBI Taxonomy" id="1423808"/>
    <lineage>
        <taxon>Bacteria</taxon>
        <taxon>Bacillati</taxon>
        <taxon>Bacillota</taxon>
        <taxon>Bacilli</taxon>
        <taxon>Lactobacillales</taxon>
        <taxon>Lactobacillaceae</taxon>
        <taxon>Lentilactobacillus</taxon>
    </lineage>
</organism>
<dbReference type="EC" id="3.5.3.12" evidence="2"/>
<dbReference type="Proteomes" id="UP000051581">
    <property type="component" value="Unassembled WGS sequence"/>
</dbReference>
<dbReference type="RefSeq" id="WP_057825346.1">
    <property type="nucleotide sequence ID" value="NZ_AZEA01000011.1"/>
</dbReference>
<dbReference type="SUPFAM" id="SSF55909">
    <property type="entry name" value="Pentein"/>
    <property type="match status" value="1"/>
</dbReference>
<dbReference type="NCBIfam" id="NF010070">
    <property type="entry name" value="PRK13551.1"/>
    <property type="match status" value="1"/>
</dbReference>
<accession>A0A0R1KY86</accession>
<dbReference type="PANTHER" id="PTHR31377">
    <property type="entry name" value="AGMATINE DEIMINASE-RELATED"/>
    <property type="match status" value="1"/>
</dbReference>
<dbReference type="PATRIC" id="fig|1423808.3.peg.554"/>
<comment type="caution">
    <text evidence="2">Lacks conserved residue(s) required for the propagation of feature annotation.</text>
</comment>
<evidence type="ECO:0000256" key="2">
    <source>
        <dbReference type="HAMAP-Rule" id="MF_01841"/>
    </source>
</evidence>
<dbReference type="Gene3D" id="3.75.10.10">
    <property type="entry name" value="L-arginine/glycine Amidinotransferase, Chain A"/>
    <property type="match status" value="1"/>
</dbReference>
<dbReference type="InterPro" id="IPR017754">
    <property type="entry name" value="Agmatine_deiminase"/>
</dbReference>